<dbReference type="EMBL" id="AF110324">
    <property type="status" value="NOT_ANNOTATED_CDS"/>
    <property type="molecule type" value="Genomic_DNA"/>
</dbReference>
<dbReference type="OpenTargets" id="ENSG00000104381"/>
<protein>
    <submittedName>
        <fullName evidence="1">Ganglioside induced differentiation associated protein 1</fullName>
    </submittedName>
</protein>
<evidence type="ECO:0000313" key="1">
    <source>
        <dbReference type="Ensembl" id="ENSP00000501946.1"/>
    </source>
</evidence>
<evidence type="ECO:0007829" key="4">
    <source>
        <dbReference type="ProteomicsDB" id="A0A6Q8PFU1"/>
    </source>
</evidence>
<evidence type="ECO:0000313" key="2">
    <source>
        <dbReference type="Proteomes" id="UP000005640"/>
    </source>
</evidence>
<name>A0A6Q8PFU1_HUMAN</name>
<dbReference type="Proteomes" id="UP000005640">
    <property type="component" value="Chromosome 8"/>
</dbReference>
<proteinExistence type="evidence at protein level"/>
<accession>A0A6Q8PFU1</accession>
<gene>
    <name evidence="1" type="primary">GDAP1</name>
</gene>
<dbReference type="HGNC" id="HGNC:15968">
    <property type="gene designation" value="GDAP1"/>
</dbReference>
<reference evidence="1 2" key="1">
    <citation type="journal article" date="2001" name="Nature">
        <title>Initial sequencing and analysis of the human genome.</title>
        <authorList>
            <consortium name="International Human Genome Sequencing Consortium"/>
            <person name="Lander E.S."/>
            <person name="Linton L.M."/>
            <person name="Birren B."/>
            <person name="Nusbaum C."/>
            <person name="Zody M.C."/>
            <person name="Baldwin J."/>
            <person name="Devon K."/>
            <person name="Dewar K."/>
            <person name="Doyle M."/>
            <person name="FitzHugh W."/>
            <person name="Funke R."/>
            <person name="Gage D."/>
            <person name="Harris K."/>
            <person name="Heaford A."/>
            <person name="Howland J."/>
            <person name="Kann L."/>
            <person name="Lehoczky J."/>
            <person name="LeVine R."/>
            <person name="McEwan P."/>
            <person name="McKernan K."/>
            <person name="Meldrim J."/>
            <person name="Mesirov J.P."/>
            <person name="Miranda C."/>
            <person name="Morris W."/>
            <person name="Naylor J."/>
            <person name="Raymond C."/>
            <person name="Rosetti M."/>
            <person name="Santos R."/>
            <person name="Sheridan A."/>
            <person name="Sougnez C."/>
            <person name="Stange-Thomann N."/>
            <person name="Stojanovic N."/>
            <person name="Subramanian A."/>
            <person name="Wyman D."/>
            <person name="Rogers J."/>
            <person name="Sulston J."/>
            <person name="Ainscough R."/>
            <person name="Beck S."/>
            <person name="Bentley D."/>
            <person name="Burton J."/>
            <person name="Clee C."/>
            <person name="Carter N."/>
            <person name="Coulson A."/>
            <person name="Deadman R."/>
            <person name="Deloukas P."/>
            <person name="Dunham A."/>
            <person name="Dunham I."/>
            <person name="Durbin R."/>
            <person name="French L."/>
            <person name="Grafham D."/>
            <person name="Gregory S."/>
            <person name="Hubbard T."/>
            <person name="Humphray S."/>
            <person name="Hunt A."/>
            <person name="Jones M."/>
            <person name="Lloyd C."/>
            <person name="McMurray A."/>
            <person name="Matthews L."/>
            <person name="Mercer S."/>
            <person name="Milne S."/>
            <person name="Mullikin J.C."/>
            <person name="Mungall A."/>
            <person name="Plumb R."/>
            <person name="Ross M."/>
            <person name="Shownkeen R."/>
            <person name="Sims S."/>
            <person name="Waterston R.H."/>
            <person name="Wilson R.K."/>
            <person name="Hillier L.W."/>
            <person name="McPherson J.D."/>
            <person name="Marra M.A."/>
            <person name="Mardis E.R."/>
            <person name="Fulton L.A."/>
            <person name="Chinwalla A.T."/>
            <person name="Pepin K.H."/>
            <person name="Gish W.R."/>
            <person name="Chissoe S.L."/>
            <person name="Wendl M.C."/>
            <person name="Delehaunty K.D."/>
            <person name="Miner T.L."/>
            <person name="Delehaunty A."/>
            <person name="Kramer J.B."/>
            <person name="Cook L.L."/>
            <person name="Fulton R.S."/>
            <person name="Johnson D.L."/>
            <person name="Minx P.J."/>
            <person name="Clifton S.W."/>
            <person name="Hawkins T."/>
            <person name="Branscomb E."/>
            <person name="Predki P."/>
            <person name="Richardson P."/>
            <person name="Wenning S."/>
            <person name="Slezak T."/>
            <person name="Doggett N."/>
            <person name="Cheng J.F."/>
            <person name="Olsen A."/>
            <person name="Lucas S."/>
            <person name="Elkin C."/>
            <person name="Uberbacher E."/>
            <person name="Frazier M."/>
            <person name="Gibbs R.A."/>
            <person name="Muzny D.M."/>
            <person name="Scherer S.E."/>
            <person name="Bouck J.B."/>
            <person name="Sodergren E.J."/>
            <person name="Worley K.C."/>
            <person name="Rives C.M."/>
            <person name="Gorrell J.H."/>
            <person name="Metzker M.L."/>
            <person name="Naylor S.L."/>
            <person name="Kucherlapati R.S."/>
            <person name="Nelson D.L."/>
            <person name="Weinstock G.M."/>
            <person name="Sakaki Y."/>
            <person name="Fujiyama A."/>
            <person name="Hattori M."/>
            <person name="Yada T."/>
            <person name="Toyoda A."/>
            <person name="Itoh T."/>
            <person name="Kawagoe C."/>
            <person name="Watanabe H."/>
            <person name="Totoki Y."/>
            <person name="Taylor T."/>
            <person name="Weissenbach J."/>
            <person name="Heilig R."/>
            <person name="Saurin W."/>
            <person name="Artiguenave F."/>
            <person name="Brottier P."/>
            <person name="Bruls T."/>
            <person name="Pelletier E."/>
            <person name="Robert C."/>
            <person name="Wincker P."/>
            <person name="Smith D.R."/>
            <person name="Doucette-Stamm L."/>
            <person name="Rubenfield M."/>
            <person name="Weinstock K."/>
            <person name="Lee H.M."/>
            <person name="Dubois J."/>
            <person name="Rosenthal A."/>
            <person name="Platzer M."/>
            <person name="Nyakatura G."/>
            <person name="Taudien S."/>
            <person name="Rump A."/>
            <person name="Yang H."/>
            <person name="Yu J."/>
            <person name="Wang J."/>
            <person name="Huang G."/>
            <person name="Gu J."/>
            <person name="Hood L."/>
            <person name="Rowen L."/>
            <person name="Madan A."/>
            <person name="Qin S."/>
            <person name="Davis R.W."/>
            <person name="Federspiel N.A."/>
            <person name="Abola A.P."/>
            <person name="Proctor M.J."/>
            <person name="Myers R.M."/>
            <person name="Schmutz J."/>
            <person name="Dickson M."/>
            <person name="Grimwood J."/>
            <person name="Cox D.R."/>
            <person name="Olson M.V."/>
            <person name="Kaul R."/>
            <person name="Raymond C."/>
            <person name="Shimizu N."/>
            <person name="Kawasaki K."/>
            <person name="Minoshima S."/>
            <person name="Evans G.A."/>
            <person name="Athanasiou M."/>
            <person name="Schultz R."/>
            <person name="Roe B.A."/>
            <person name="Chen F."/>
            <person name="Pan H."/>
            <person name="Ramser J."/>
            <person name="Lehrach H."/>
            <person name="Reinhardt R."/>
            <person name="McCombie W.R."/>
            <person name="de la Bastide M."/>
            <person name="Dedhia N."/>
            <person name="Blocker H."/>
            <person name="Hornischer K."/>
            <person name="Nordsiek G."/>
            <person name="Agarwala R."/>
            <person name="Aravind L."/>
            <person name="Bailey J.A."/>
            <person name="Bateman A."/>
            <person name="Batzoglou S."/>
            <person name="Birney E."/>
            <person name="Bork P."/>
            <person name="Brown D.G."/>
            <person name="Burge C.B."/>
            <person name="Cerutti L."/>
            <person name="Chen H.C."/>
            <person name="Church D."/>
            <person name="Clamp M."/>
            <person name="Copley R.R."/>
            <person name="Doerks T."/>
            <person name="Eddy S.R."/>
            <person name="Eichler E.E."/>
            <person name="Furey T.S."/>
            <person name="Galagan J."/>
            <person name="Gilbert J.G."/>
            <person name="Harmon C."/>
            <person name="Hayashizaki Y."/>
            <person name="Haussler D."/>
            <person name="Hermjakob H."/>
            <person name="Hokamp K."/>
            <person name="Jang W."/>
            <person name="Johnson L.S."/>
            <person name="Jones T.A."/>
            <person name="Kasif S."/>
            <person name="Kaspryzk A."/>
            <person name="Kennedy S."/>
            <person name="Kent W.J."/>
            <person name="Kitts P."/>
            <person name="Koonin E.V."/>
            <person name="Korf I."/>
            <person name="Kulp D."/>
            <person name="Lancet D."/>
            <person name="Lowe T.M."/>
            <person name="McLysaght A."/>
            <person name="Mikkelsen T."/>
            <person name="Moran J.V."/>
            <person name="Mulder N."/>
            <person name="Pollara V.J."/>
            <person name="Ponting C.P."/>
            <person name="Schuler G."/>
            <person name="Schultz J."/>
            <person name="Slater G."/>
            <person name="Smit A.F."/>
            <person name="Stupka E."/>
            <person name="Szustakowski J."/>
            <person name="Thierry-Mieg D."/>
            <person name="Thierry-Mieg J."/>
            <person name="Wagner L."/>
            <person name="Wallis J."/>
            <person name="Wheeler R."/>
            <person name="Williams A."/>
            <person name="Wolf Y.I."/>
            <person name="Wolfe K.H."/>
            <person name="Yang S.P."/>
            <person name="Yeh R.F."/>
            <person name="Collins F."/>
            <person name="Guyer M.S."/>
            <person name="Peterson J."/>
            <person name="Felsenfeld A."/>
            <person name="Wetterstrand K.A."/>
            <person name="Patrinos A."/>
            <person name="Morgan M.J."/>
            <person name="de Jong P."/>
            <person name="Catanese J.J."/>
            <person name="Osoegawa K."/>
            <person name="Shizuya H."/>
            <person name="Choi S."/>
            <person name="Chen Y.J."/>
        </authorList>
    </citation>
    <scope>NUCLEOTIDE SEQUENCE [LARGE SCALE GENOMIC DNA]</scope>
</reference>
<dbReference type="EMBL" id="KF458776">
    <property type="status" value="NOT_ANNOTATED_CDS"/>
    <property type="molecule type" value="Genomic_DNA"/>
</dbReference>
<dbReference type="AlphaFoldDB" id="A0A6Q8PFU1"/>
<organism evidence="1 2">
    <name type="scientific">Homo sapiens</name>
    <name type="common">Human</name>
    <dbReference type="NCBI Taxonomy" id="9606"/>
    <lineage>
        <taxon>Eukaryota</taxon>
        <taxon>Metazoa</taxon>
        <taxon>Chordata</taxon>
        <taxon>Craniata</taxon>
        <taxon>Vertebrata</taxon>
        <taxon>Euteleostomi</taxon>
        <taxon>Mammalia</taxon>
        <taxon>Eutheria</taxon>
        <taxon>Euarchontoglires</taxon>
        <taxon>Primates</taxon>
        <taxon>Haplorrhini</taxon>
        <taxon>Catarrhini</taxon>
        <taxon>Hominidae</taxon>
        <taxon>Homo</taxon>
    </lineage>
</organism>
<keyword evidence="2" id="KW-1185">Reference proteome</keyword>
<dbReference type="GeneTree" id="ENSGT00940000159124"/>
<dbReference type="ExpressionAtlas" id="A0A6Q8PFU1">
    <property type="expression patterns" value="baseline and differential"/>
</dbReference>
<dbReference type="Ensembl" id="ENST00000675472.1">
    <property type="protein sequence ID" value="ENSP00000501946.1"/>
    <property type="gene ID" value="ENSG00000104381.14"/>
</dbReference>
<reference evidence="1" key="4">
    <citation type="submission" date="2025-08" db="UniProtKB">
        <authorList>
            <consortium name="Ensembl"/>
        </authorList>
    </citation>
    <scope>IDENTIFICATION</scope>
</reference>
<dbReference type="EMBL" id="AC103952">
    <property type="status" value="NOT_ANNOTATED_CDS"/>
    <property type="molecule type" value="Genomic_DNA"/>
</dbReference>
<sequence length="48" mass="5470">MAERQEEQRGSPPLRAEGKADAEVKLILYHWTHSFSSQKAKLETQSLS</sequence>
<reference evidence="1" key="5">
    <citation type="submission" date="2025-09" db="UniProtKB">
        <authorList>
            <consortium name="Ensembl"/>
        </authorList>
    </citation>
    <scope>IDENTIFICATION</scope>
</reference>
<dbReference type="Ensembl" id="ENST00000675472.1">
    <property type="protein sequence ID" value="ENSP00000501946.1"/>
    <property type="gene ID" value="ENSG00000104381.15"/>
</dbReference>
<reference evidence="1 2" key="2">
    <citation type="journal article" date="2004" name="Nature">
        <title>Finishing the euchromatic sequence of the human genome.</title>
        <authorList>
            <consortium name="International Human Genome Sequencing Consortium"/>
        </authorList>
    </citation>
    <scope>NUCLEOTIDE SEQUENCE [LARGE SCALE GENOMIC DNA]</scope>
</reference>
<dbReference type="Bgee" id="ENSG00000104381">
    <property type="expression patterns" value="Expressed in endothelial cell and 159 other cell types or tissues"/>
</dbReference>
<keyword evidence="3 4" id="KW-1267">Proteomics identification</keyword>
<dbReference type="SMR" id="A0A6Q8PFU1"/>
<dbReference type="EMBL" id="KC877242">
    <property type="status" value="NOT_ANNOTATED_CDS"/>
    <property type="molecule type" value="Genomic_DNA"/>
</dbReference>
<dbReference type="EMBL" id="KC877256">
    <property type="status" value="NOT_ANNOTATED_CDS"/>
    <property type="molecule type" value="Genomic_DNA"/>
</dbReference>
<dbReference type="EMBL" id="KF458777">
    <property type="status" value="NOT_ANNOTATED_CDS"/>
    <property type="molecule type" value="Genomic_DNA"/>
</dbReference>
<reference evidence="1 2" key="3">
    <citation type="journal article" date="2006" name="Nature">
        <title>DNA sequence and analysis of human chromosome 8.</title>
        <authorList>
            <person name="Nusbaum C."/>
            <person name="Mikkelsen T.S."/>
            <person name="Zody M.C."/>
            <person name="Asakawa S."/>
            <person name="Taudien S."/>
            <person name="Garber M."/>
            <person name="Kodira C.D."/>
            <person name="Schueler M.G."/>
            <person name="Shimizu A."/>
            <person name="Whittaker C.A."/>
            <person name="Chang J.L."/>
            <person name="Cuomo C.A."/>
            <person name="Dewar K."/>
            <person name="FitzGerald M.G."/>
            <person name="Yang X."/>
            <person name="Allen N.R."/>
            <person name="Anderson S."/>
            <person name="Asakawa T."/>
            <person name="Blechschmidt K."/>
            <person name="Bloom T."/>
            <person name="Borowsky M.L."/>
            <person name="Butler J."/>
            <person name="Cook A."/>
            <person name="Corum B."/>
            <person name="DeArellano K."/>
            <person name="DeCaprio D."/>
            <person name="Dooley K.T."/>
            <person name="Dorris L.III."/>
            <person name="Engels R."/>
            <person name="Glockner G."/>
            <person name="Hafez N."/>
            <person name="Hagopian D.S."/>
            <person name="Hall J.L."/>
            <person name="Ishikawa S.K."/>
            <person name="Jaffe D.B."/>
            <person name="Kamat A."/>
            <person name="Kudoh J."/>
            <person name="Lehmann R."/>
            <person name="Lokitsang T."/>
            <person name="Macdonald P."/>
            <person name="Major J.E."/>
            <person name="Matthews C.D."/>
            <person name="Mauceli E."/>
            <person name="Menzel U."/>
            <person name="Mihalev A.H."/>
            <person name="Minoshima S."/>
            <person name="Murayama Y."/>
            <person name="Naylor J.W."/>
            <person name="Nicol R."/>
            <person name="Nguyen C."/>
            <person name="O'Leary S.B."/>
            <person name="O'Neill K."/>
            <person name="Parker S.C."/>
            <person name="Polley A."/>
            <person name="Raymond C.K."/>
            <person name="Reichwald K."/>
            <person name="Rodriguez J."/>
            <person name="Sasaki T."/>
            <person name="Schilhabel M."/>
            <person name="Siddiqui R."/>
            <person name="Smith C.L."/>
            <person name="Sneddon T.P."/>
            <person name="Talamas J.A."/>
            <person name="Tenzin P."/>
            <person name="Topham K."/>
            <person name="Venkataraman V."/>
            <person name="Wen G."/>
            <person name="Yamazaki S."/>
            <person name="Young S.K."/>
            <person name="Zeng Q."/>
            <person name="Zimmer A.R."/>
            <person name="Rosenthal A."/>
            <person name="Birren B.W."/>
            <person name="Platzer M."/>
            <person name="Shimizu N."/>
            <person name="Lander E.S."/>
        </authorList>
    </citation>
    <scope>NUCLEOTIDE SEQUENCE [LARGE SCALE GENOMIC DNA]</scope>
</reference>
<dbReference type="MassIVE" id="A0A6Q8PFU1"/>
<evidence type="ECO:0007829" key="3">
    <source>
        <dbReference type="PeptideAtlas" id="A0A6Q8PFU1"/>
    </source>
</evidence>
<dbReference type="OrthoDB" id="249703at2759"/>